<feature type="compositionally biased region" description="Low complexity" evidence="7">
    <location>
        <begin position="250"/>
        <end position="263"/>
    </location>
</feature>
<feature type="region of interest" description="Disordered" evidence="7">
    <location>
        <begin position="249"/>
        <end position="269"/>
    </location>
</feature>
<evidence type="ECO:0000313" key="10">
    <source>
        <dbReference type="EMBL" id="WOO77958.1"/>
    </source>
</evidence>
<evidence type="ECO:0000256" key="1">
    <source>
        <dbReference type="ARBA" id="ARBA00003265"/>
    </source>
</evidence>
<evidence type="ECO:0000259" key="9">
    <source>
        <dbReference type="SMART" id="SM00563"/>
    </source>
</evidence>
<comment type="pathway">
    <text evidence="2">Glycolipid biosynthesis; glycosylphosphatidylinositol-anchor biosynthesis.</text>
</comment>
<dbReference type="InterPro" id="IPR002123">
    <property type="entry name" value="Plipid/glycerol_acylTrfase"/>
</dbReference>
<keyword evidence="6" id="KW-0594">Phospholipid biosynthesis</keyword>
<feature type="domain" description="Phospholipid/glycerol acyltransferase" evidence="9">
    <location>
        <begin position="81"/>
        <end position="198"/>
    </location>
</feature>
<dbReference type="InterPro" id="IPR004552">
    <property type="entry name" value="AGP_acyltrans"/>
</dbReference>
<gene>
    <name evidence="10" type="primary">gpi3</name>
    <name evidence="10" type="ORF">LOC62_01G001511</name>
</gene>
<dbReference type="SUPFAM" id="SSF69593">
    <property type="entry name" value="Glycerol-3-phosphate (1)-acyltransferase"/>
    <property type="match status" value="1"/>
</dbReference>
<dbReference type="Pfam" id="PF01553">
    <property type="entry name" value="Acyltransferase"/>
    <property type="match status" value="1"/>
</dbReference>
<dbReference type="CDD" id="cd07989">
    <property type="entry name" value="LPLAT_AGPAT-like"/>
    <property type="match status" value="1"/>
</dbReference>
<dbReference type="InterPro" id="IPR013234">
    <property type="entry name" value="PIGA_GPI_anchor_biosynthesis"/>
</dbReference>
<sequence>MGAIQWKLRITLYYVLLVLTGFVATFESIICALLGQRSNTNFYVARTFWYIAGPIIGWKFEIEGEEHLLALADKPDKERSAVLLGNHQHVVDILYLGRIFPKHAAIMAKKSLKLVPGLGTFMMLSNTVFIDRKNNKSAVQAMNDAGQEMKRKGVSLFIFPEGTRHLAAEPELLPFKKGAFYLAVQSGAPIIPIVVESYYKLLRPGHYFKRGTLKIKILPPIPTADLETTDIPKLMETTRDKMNSVFKEISTPPAAPSAEPTSPLISSKQKTYNTITDGEDDEHVEDAVSDDDNATAVEGESSSPKVVPVSPKLPESPETDATTTKPAATTTDAKLAIAMVSDFFHPDVGGVEGHIYSLSVELARRGHKVIVITNHRGERVGVRYLAPGIKVYHVPAVALTASATLPNYLLFLPYLRSIILRERITLVHGHGTLSSFAHEAMHHAPLLGVRTIFTDHSLFGFADATGVLTNKLLAGALRNADAVICVSNTGRENTALRAELEPERVSVIPNALVPSQFEPAPEAVDTDYITIVVISRLVYRKGIDLLVASAPTICDLFPRVRFLVGGDGPKMVDLLQMREKYELQDRIELVGAVRPAEVRGVLTRGQIYLNTSLTEAFGISIIEAACAGLFVVSTRVGGVPEILPADMVEFARADEDDVIRALTHAIHTIQAGAHDPLHAHQRIRSMYSWASVAERTEAVYRRVLATPPRGTMDRLARYASLGPIFGLILCAIMACQHWLLWVCELVYPAEEFDVVVDDWDAGAFKRAVEAEKRAKAKGVASG</sequence>
<keyword evidence="5 6" id="KW-0808">Transferase</keyword>
<dbReference type="InterPro" id="IPR039507">
    <property type="entry name" value="PIG-A/GPI3"/>
</dbReference>
<evidence type="ECO:0000256" key="4">
    <source>
        <dbReference type="ARBA" id="ARBA00022676"/>
    </source>
</evidence>
<feature type="region of interest" description="Disordered" evidence="7">
    <location>
        <begin position="293"/>
        <end position="328"/>
    </location>
</feature>
<dbReference type="GO" id="GO:0017176">
    <property type="term" value="F:phosphatidylinositol N-acetylglucosaminyltransferase activity"/>
    <property type="evidence" value="ECO:0007669"/>
    <property type="project" value="InterPro"/>
</dbReference>
<protein>
    <recommendedName>
        <fullName evidence="6">1-acyl-sn-glycerol-3-phosphate acyltransferase</fullName>
        <ecNumber evidence="6">2.3.1.51</ecNumber>
    </recommendedName>
</protein>
<dbReference type="AlphaFoldDB" id="A0AAF0Y0S9"/>
<dbReference type="GeneID" id="87804766"/>
<comment type="function">
    <text evidence="1">Catalytic subunit in the complex catalyzing the transfer of N-acetylglucosamine from UDP-N-acetylglucosamine to phosphatidylinositol, the first step of GPI biosynthesis.</text>
</comment>
<dbReference type="NCBIfam" id="TIGR00530">
    <property type="entry name" value="AGP_acyltrn"/>
    <property type="match status" value="1"/>
</dbReference>
<comment type="catalytic activity">
    <reaction evidence="6">
        <text>a 1-acyl-sn-glycero-3-phosphate + an acyl-CoA = a 1,2-diacyl-sn-glycero-3-phosphate + CoA</text>
        <dbReference type="Rhea" id="RHEA:19709"/>
        <dbReference type="ChEBI" id="CHEBI:57287"/>
        <dbReference type="ChEBI" id="CHEBI:57970"/>
        <dbReference type="ChEBI" id="CHEBI:58342"/>
        <dbReference type="ChEBI" id="CHEBI:58608"/>
        <dbReference type="EC" id="2.3.1.51"/>
    </reaction>
</comment>
<dbReference type="GO" id="GO:0006506">
    <property type="term" value="P:GPI anchor biosynthetic process"/>
    <property type="evidence" value="ECO:0007669"/>
    <property type="project" value="UniProtKB-KW"/>
</dbReference>
<proteinExistence type="inferred from homology"/>
<evidence type="ECO:0000256" key="2">
    <source>
        <dbReference type="ARBA" id="ARBA00004687"/>
    </source>
</evidence>
<evidence type="ECO:0000256" key="6">
    <source>
        <dbReference type="RuleBase" id="RU361267"/>
    </source>
</evidence>
<comment type="domain">
    <text evidence="6">The HXXXXD motif is essential for acyltransferase activity and may constitute the binding site for the phosphate moiety of the glycerol-3-phosphate.</text>
</comment>
<feature type="transmembrane region" description="Helical" evidence="8">
    <location>
        <begin position="12"/>
        <end position="35"/>
    </location>
</feature>
<evidence type="ECO:0000256" key="5">
    <source>
        <dbReference type="ARBA" id="ARBA00022679"/>
    </source>
</evidence>
<keyword evidence="6" id="KW-1208">Phospholipid metabolism</keyword>
<dbReference type="PANTHER" id="PTHR45871">
    <property type="entry name" value="N-ACETYLGLUCOSAMINYL-PHOSPHATIDYLINOSITOL BIOSYNTHETIC PROTEIN"/>
    <property type="match status" value="1"/>
</dbReference>
<keyword evidence="11" id="KW-1185">Reference proteome</keyword>
<evidence type="ECO:0000313" key="11">
    <source>
        <dbReference type="Proteomes" id="UP000827549"/>
    </source>
</evidence>
<evidence type="ECO:0000256" key="3">
    <source>
        <dbReference type="ARBA" id="ARBA00022502"/>
    </source>
</evidence>
<evidence type="ECO:0000256" key="7">
    <source>
        <dbReference type="SAM" id="MobiDB-lite"/>
    </source>
</evidence>
<dbReference type="Proteomes" id="UP000827549">
    <property type="component" value="Chromosome 1"/>
</dbReference>
<dbReference type="EMBL" id="CP086714">
    <property type="protein sequence ID" value="WOO77958.1"/>
    <property type="molecule type" value="Genomic_DNA"/>
</dbReference>
<dbReference type="Pfam" id="PF08288">
    <property type="entry name" value="PIGA"/>
    <property type="match status" value="1"/>
</dbReference>
<keyword evidence="6" id="KW-0444">Lipid biosynthesis</keyword>
<keyword evidence="3" id="KW-0337">GPI-anchor biosynthesis</keyword>
<dbReference type="Gene3D" id="3.40.50.2000">
    <property type="entry name" value="Glycogen Phosphorylase B"/>
    <property type="match status" value="2"/>
</dbReference>
<reference evidence="10" key="1">
    <citation type="submission" date="2023-10" db="EMBL/GenBank/DDBJ databases">
        <authorList>
            <person name="Noh H."/>
        </authorList>
    </citation>
    <scope>NUCLEOTIDE SEQUENCE</scope>
    <source>
        <strain evidence="10">DUCC4014</strain>
    </source>
</reference>
<keyword evidence="6" id="KW-0443">Lipid metabolism</keyword>
<dbReference type="GO" id="GO:0000506">
    <property type="term" value="C:glycosylphosphatidylinositol-N-acetylglucosaminyltransferase (GPI-GnT) complex"/>
    <property type="evidence" value="ECO:0007669"/>
    <property type="project" value="InterPro"/>
</dbReference>
<dbReference type="SUPFAM" id="SSF53756">
    <property type="entry name" value="UDP-Glycosyltransferase/glycogen phosphorylase"/>
    <property type="match status" value="1"/>
</dbReference>
<feature type="compositionally biased region" description="Low complexity" evidence="7">
    <location>
        <begin position="319"/>
        <end position="328"/>
    </location>
</feature>
<dbReference type="CDD" id="cd03796">
    <property type="entry name" value="GT4_PIG-A-like"/>
    <property type="match status" value="1"/>
</dbReference>
<keyword evidence="8" id="KW-0812">Transmembrane</keyword>
<dbReference type="RefSeq" id="XP_062623990.1">
    <property type="nucleotide sequence ID" value="XM_062768006.1"/>
</dbReference>
<dbReference type="InterPro" id="IPR001296">
    <property type="entry name" value="Glyco_trans_1"/>
</dbReference>
<dbReference type="EC" id="2.3.1.51" evidence="6"/>
<dbReference type="PANTHER" id="PTHR45871:SF1">
    <property type="entry name" value="PHOSPHATIDYLINOSITOL N-ACETYLGLUCOSAMINYLTRANSFERASE SUBUNIT A"/>
    <property type="match status" value="1"/>
</dbReference>
<dbReference type="GO" id="GO:0003841">
    <property type="term" value="F:1-acylglycerol-3-phosphate O-acyltransferase activity"/>
    <property type="evidence" value="ECO:0007669"/>
    <property type="project" value="UniProtKB-UniRule"/>
</dbReference>
<dbReference type="SMART" id="SM00563">
    <property type="entry name" value="PlsC"/>
    <property type="match status" value="1"/>
</dbReference>
<name>A0AAF0Y0S9_9TREE</name>
<keyword evidence="8" id="KW-0472">Membrane</keyword>
<keyword evidence="8" id="KW-1133">Transmembrane helix</keyword>
<feature type="compositionally biased region" description="Low complexity" evidence="7">
    <location>
        <begin position="297"/>
        <end position="313"/>
    </location>
</feature>
<keyword evidence="4 10" id="KW-0328">Glycosyltransferase</keyword>
<accession>A0AAF0Y0S9</accession>
<dbReference type="Pfam" id="PF00534">
    <property type="entry name" value="Glycos_transf_1"/>
    <property type="match status" value="1"/>
</dbReference>
<comment type="similarity">
    <text evidence="6">Belongs to the 1-acyl-sn-glycerol-3-phosphate acyltransferase family.</text>
</comment>
<evidence type="ECO:0000256" key="8">
    <source>
        <dbReference type="SAM" id="Phobius"/>
    </source>
</evidence>
<keyword evidence="6" id="KW-0012">Acyltransferase</keyword>
<organism evidence="10 11">
    <name type="scientific">Vanrija pseudolonga</name>
    <dbReference type="NCBI Taxonomy" id="143232"/>
    <lineage>
        <taxon>Eukaryota</taxon>
        <taxon>Fungi</taxon>
        <taxon>Dikarya</taxon>
        <taxon>Basidiomycota</taxon>
        <taxon>Agaricomycotina</taxon>
        <taxon>Tremellomycetes</taxon>
        <taxon>Trichosporonales</taxon>
        <taxon>Trichosporonaceae</taxon>
        <taxon>Vanrija</taxon>
    </lineage>
</organism>